<dbReference type="Pfam" id="PF14525">
    <property type="entry name" value="AraC_binding_2"/>
    <property type="match status" value="1"/>
</dbReference>
<dbReference type="AlphaFoldDB" id="A0AA91DT18"/>
<proteinExistence type="predicted"/>
<dbReference type="GO" id="GO:0003700">
    <property type="term" value="F:DNA-binding transcription factor activity"/>
    <property type="evidence" value="ECO:0007669"/>
    <property type="project" value="InterPro"/>
</dbReference>
<dbReference type="InterPro" id="IPR018062">
    <property type="entry name" value="HTH_AraC-typ_CS"/>
</dbReference>
<evidence type="ECO:0000313" key="5">
    <source>
        <dbReference type="EMBL" id="OAK66963.1"/>
    </source>
</evidence>
<sequence length="336" mass="36842">MGLRETETVSRSSLRSGISHSHFDVAAEPPHRKFLAWRERVGHVIDVVPSASDIGKPFHASIDRYEVGDIVFTDCRSDAMLLERSLARISTDNVRNYAFHVFAEGDVDSVTVRSSAQRDAPAAAKFVALDMGQPVRMHRNACHVLTFFVPGAMVQEVFPDPAAVHARTMQPDSPIAQLALDHTAALGREIATLSAPAAESAVRDAVQLLLAGFGKQARLSGGARAATRAAMFGQVRRYVQANLHRADLSPENVLAALHLPRPTLYRLFQHEGGLGAYMRHLRLRHAADDLVRYPHTMVTDVAYGVGFKSPSDFTRAFRRAYGMSPQEFRASSGAPH</sequence>
<evidence type="ECO:0000256" key="3">
    <source>
        <dbReference type="ARBA" id="ARBA00023163"/>
    </source>
</evidence>
<dbReference type="GO" id="GO:0043565">
    <property type="term" value="F:sequence-specific DNA binding"/>
    <property type="evidence" value="ECO:0007669"/>
    <property type="project" value="InterPro"/>
</dbReference>
<dbReference type="InterPro" id="IPR009057">
    <property type="entry name" value="Homeodomain-like_sf"/>
</dbReference>
<dbReference type="PROSITE" id="PS00041">
    <property type="entry name" value="HTH_ARAC_FAMILY_1"/>
    <property type="match status" value="1"/>
</dbReference>
<dbReference type="EMBL" id="LVHG01000002">
    <property type="protein sequence ID" value="OAK66963.1"/>
    <property type="molecule type" value="Genomic_DNA"/>
</dbReference>
<keyword evidence="2" id="KW-0238">DNA-binding</keyword>
<dbReference type="PANTHER" id="PTHR46796">
    <property type="entry name" value="HTH-TYPE TRANSCRIPTIONAL ACTIVATOR RHAS-RELATED"/>
    <property type="match status" value="1"/>
</dbReference>
<gene>
    <name evidence="5" type="ORF">A3K87_05335</name>
</gene>
<evidence type="ECO:0000259" key="4">
    <source>
        <dbReference type="PROSITE" id="PS01124"/>
    </source>
</evidence>
<dbReference type="InterPro" id="IPR018060">
    <property type="entry name" value="HTH_AraC"/>
</dbReference>
<dbReference type="SUPFAM" id="SSF46689">
    <property type="entry name" value="Homeodomain-like"/>
    <property type="match status" value="1"/>
</dbReference>
<accession>A0AA91DT18</accession>
<dbReference type="PRINTS" id="PR00032">
    <property type="entry name" value="HTHARAC"/>
</dbReference>
<name>A0AA91DT18_VARPD</name>
<reference evidence="5 6" key="1">
    <citation type="submission" date="2016-03" db="EMBL/GenBank/DDBJ databases">
        <title>Genome sequence of Variovorax paradoxus KB5.</title>
        <authorList>
            <person name="Jeong H."/>
            <person name="Hong C.E."/>
            <person name="Jo S.H."/>
            <person name="Park J.M."/>
        </authorList>
    </citation>
    <scope>NUCLEOTIDE SEQUENCE [LARGE SCALE GENOMIC DNA]</scope>
    <source>
        <strain evidence="5 6">KB5</strain>
    </source>
</reference>
<dbReference type="PANTHER" id="PTHR46796:SF6">
    <property type="entry name" value="ARAC SUBFAMILY"/>
    <property type="match status" value="1"/>
</dbReference>
<dbReference type="Gene3D" id="1.10.10.60">
    <property type="entry name" value="Homeodomain-like"/>
    <property type="match status" value="1"/>
</dbReference>
<evidence type="ECO:0000256" key="1">
    <source>
        <dbReference type="ARBA" id="ARBA00023015"/>
    </source>
</evidence>
<dbReference type="PROSITE" id="PS01124">
    <property type="entry name" value="HTH_ARAC_FAMILY_2"/>
    <property type="match status" value="1"/>
</dbReference>
<feature type="domain" description="HTH araC/xylS-type" evidence="4">
    <location>
        <begin position="233"/>
        <end position="331"/>
    </location>
</feature>
<dbReference type="InterPro" id="IPR050204">
    <property type="entry name" value="AraC_XylS_family_regulators"/>
</dbReference>
<dbReference type="InterPro" id="IPR035418">
    <property type="entry name" value="AraC-bd_2"/>
</dbReference>
<dbReference type="Proteomes" id="UP000077852">
    <property type="component" value="Unassembled WGS sequence"/>
</dbReference>
<comment type="caution">
    <text evidence="5">The sequence shown here is derived from an EMBL/GenBank/DDBJ whole genome shotgun (WGS) entry which is preliminary data.</text>
</comment>
<keyword evidence="3" id="KW-0804">Transcription</keyword>
<dbReference type="SMART" id="SM00342">
    <property type="entry name" value="HTH_ARAC"/>
    <property type="match status" value="1"/>
</dbReference>
<protein>
    <submittedName>
        <fullName evidence="5">AraC family transcriptional regulator</fullName>
    </submittedName>
</protein>
<evidence type="ECO:0000313" key="6">
    <source>
        <dbReference type="Proteomes" id="UP000077852"/>
    </source>
</evidence>
<organism evidence="5 6">
    <name type="scientific">Variovorax paradoxus</name>
    <dbReference type="NCBI Taxonomy" id="34073"/>
    <lineage>
        <taxon>Bacteria</taxon>
        <taxon>Pseudomonadati</taxon>
        <taxon>Pseudomonadota</taxon>
        <taxon>Betaproteobacteria</taxon>
        <taxon>Burkholderiales</taxon>
        <taxon>Comamonadaceae</taxon>
        <taxon>Variovorax</taxon>
    </lineage>
</organism>
<evidence type="ECO:0000256" key="2">
    <source>
        <dbReference type="ARBA" id="ARBA00023125"/>
    </source>
</evidence>
<dbReference type="InterPro" id="IPR020449">
    <property type="entry name" value="Tscrpt_reg_AraC-type_HTH"/>
</dbReference>
<dbReference type="Pfam" id="PF12833">
    <property type="entry name" value="HTH_18"/>
    <property type="match status" value="1"/>
</dbReference>
<keyword evidence="1" id="KW-0805">Transcription regulation</keyword>